<proteinExistence type="predicted"/>
<keyword evidence="3" id="KW-1185">Reference proteome</keyword>
<evidence type="ECO:0000313" key="2">
    <source>
        <dbReference type="EMBL" id="MBB3048026.1"/>
    </source>
</evidence>
<name>A0A7W4W5U2_9GAMM</name>
<dbReference type="Proteomes" id="UP000537130">
    <property type="component" value="Unassembled WGS sequence"/>
</dbReference>
<evidence type="ECO:0000313" key="3">
    <source>
        <dbReference type="Proteomes" id="UP000537130"/>
    </source>
</evidence>
<accession>A0A7W4W5U2</accession>
<evidence type="ECO:0000256" key="1">
    <source>
        <dbReference type="SAM" id="MobiDB-lite"/>
    </source>
</evidence>
<gene>
    <name evidence="2" type="ORF">FHR99_002292</name>
</gene>
<sequence>MAKDLSDAATDDFDDAFEDDSQDSDGYDRGVFMGGRDNSIRRKIEERMERRRLMEDLGMDDMELDF</sequence>
<feature type="region of interest" description="Disordered" evidence="1">
    <location>
        <begin position="1"/>
        <end position="35"/>
    </location>
</feature>
<comment type="caution">
    <text evidence="2">The sequence shown here is derived from an EMBL/GenBank/DDBJ whole genome shotgun (WGS) entry which is preliminary data.</text>
</comment>
<protein>
    <submittedName>
        <fullName evidence="2">Uncharacterized protein</fullName>
    </submittedName>
</protein>
<dbReference type="EMBL" id="JACHWY010000002">
    <property type="protein sequence ID" value="MBB3048026.1"/>
    <property type="molecule type" value="Genomic_DNA"/>
</dbReference>
<reference evidence="2 3" key="1">
    <citation type="submission" date="2020-08" db="EMBL/GenBank/DDBJ databases">
        <title>Genomic Encyclopedia of Type Strains, Phase III (KMG-III): the genomes of soil and plant-associated and newly described type strains.</title>
        <authorList>
            <person name="Whitman W."/>
        </authorList>
    </citation>
    <scope>NUCLEOTIDE SEQUENCE [LARGE SCALE GENOMIC DNA]</scope>
    <source>
        <strain evidence="2 3">CECT 8654</strain>
    </source>
</reference>
<dbReference type="RefSeq" id="WP_183410784.1">
    <property type="nucleotide sequence ID" value="NZ_JACHWY010000002.1"/>
</dbReference>
<feature type="compositionally biased region" description="Acidic residues" evidence="1">
    <location>
        <begin position="9"/>
        <end position="25"/>
    </location>
</feature>
<organism evidence="2 3">
    <name type="scientific">Litorivivens lipolytica</name>
    <dbReference type="NCBI Taxonomy" id="1524264"/>
    <lineage>
        <taxon>Bacteria</taxon>
        <taxon>Pseudomonadati</taxon>
        <taxon>Pseudomonadota</taxon>
        <taxon>Gammaproteobacteria</taxon>
        <taxon>Litorivivens</taxon>
    </lineage>
</organism>
<dbReference type="AlphaFoldDB" id="A0A7W4W5U2"/>